<name>A0A9X1QEX0_9BACT</name>
<organism evidence="1 2">
    <name type="scientific">Dyadobacter chenhuakuii</name>
    <dbReference type="NCBI Taxonomy" id="2909339"/>
    <lineage>
        <taxon>Bacteria</taxon>
        <taxon>Pseudomonadati</taxon>
        <taxon>Bacteroidota</taxon>
        <taxon>Cytophagia</taxon>
        <taxon>Cytophagales</taxon>
        <taxon>Spirosomataceae</taxon>
        <taxon>Dyadobacter</taxon>
    </lineage>
</organism>
<evidence type="ECO:0000313" key="1">
    <source>
        <dbReference type="EMBL" id="MCF2499242.1"/>
    </source>
</evidence>
<dbReference type="RefSeq" id="WP_235178111.1">
    <property type="nucleotide sequence ID" value="NZ_JAKFFV010000007.1"/>
</dbReference>
<dbReference type="EMBL" id="JAKFFV010000007">
    <property type="protein sequence ID" value="MCF2499242.1"/>
    <property type="molecule type" value="Genomic_DNA"/>
</dbReference>
<gene>
    <name evidence="1" type="ORF">L0661_13040</name>
</gene>
<accession>A0A9X1QEX0</accession>
<reference evidence="1" key="1">
    <citation type="submission" date="2022-01" db="EMBL/GenBank/DDBJ databases">
        <title>Novel species in genus Dyadobacter.</title>
        <authorList>
            <person name="Ma C."/>
        </authorList>
    </citation>
    <scope>NUCLEOTIDE SEQUENCE</scope>
    <source>
        <strain evidence="1">CY357</strain>
    </source>
</reference>
<proteinExistence type="predicted"/>
<evidence type="ECO:0000313" key="2">
    <source>
        <dbReference type="Proteomes" id="UP001139411"/>
    </source>
</evidence>
<sequence>MAKFDKHANYLVMKDLMLEKEIKEVTQKPADRVETKDDSWDQTRPLSKKAQEAKIFLERNPIPKEFLKKK</sequence>
<protein>
    <submittedName>
        <fullName evidence="1">Uncharacterized protein</fullName>
    </submittedName>
</protein>
<comment type="caution">
    <text evidence="1">The sequence shown here is derived from an EMBL/GenBank/DDBJ whole genome shotgun (WGS) entry which is preliminary data.</text>
</comment>
<dbReference type="AlphaFoldDB" id="A0A9X1QEX0"/>
<dbReference type="Proteomes" id="UP001139411">
    <property type="component" value="Unassembled WGS sequence"/>
</dbReference>